<feature type="transmembrane region" description="Helical" evidence="2">
    <location>
        <begin position="91"/>
        <end position="108"/>
    </location>
</feature>
<dbReference type="SUPFAM" id="SSF49785">
    <property type="entry name" value="Galactose-binding domain-like"/>
    <property type="match status" value="1"/>
</dbReference>
<dbReference type="Gene3D" id="2.60.120.260">
    <property type="entry name" value="Galactose-binding domain-like"/>
    <property type="match status" value="1"/>
</dbReference>
<evidence type="ECO:0000256" key="2">
    <source>
        <dbReference type="SAM" id="Phobius"/>
    </source>
</evidence>
<feature type="transmembrane region" description="Helical" evidence="2">
    <location>
        <begin position="348"/>
        <end position="365"/>
    </location>
</feature>
<feature type="transmembrane region" description="Helical" evidence="2">
    <location>
        <begin position="887"/>
        <end position="907"/>
    </location>
</feature>
<feature type="transmembrane region" description="Helical" evidence="2">
    <location>
        <begin position="994"/>
        <end position="1011"/>
    </location>
</feature>
<sequence>MARAAKFRWGHAWGWLLLGFVVLLQPWGQVAADTKHDLTANPWGFLRGALHAYTDTFTLGQLQNQAYGYLFPQGLFFALAHPLPDWIAQRAWWLIVAGVGFSGALVLLRRLQVGTPASRWGAALLFALSPRVLSTLTTISSETWPVMLAPWVAAAFLSPLNRRAVAAGVLPVAAMGAVNATATLAACTPAGIILLWRLLRRDPRAGRVLTAWLAGCALVSAWWIIPLLVLGRYSPPFTEFIESAFVTTRWLNPAEILRGTTSWAPFASSERVAGNLLATEPIFILATLAVAAMGLIGLRRAPHRGLWLSMLLCGFVIMGAGTGMAPWAAEYRGFLDGAGAALRNLHKFDPLVRLPLIVGVAALGGRARVGDGGRRKALVVVAALVAGASLAPALSARLLPEGTYTQVPQQWREATDFLNAHASGTRTLILPEASFARQEWGWTRDEPAQPLLTVPWAVRDAIPLVDPEAIRGLDGLLAVLHYDPVAALPALHRMGIGALLVRGDLDPGAVAREFTLPEETGDLLGERHRFGDLDVVLLPERPDMRVVEGAPLPVAGGGESLPLLDALGTASAYELVDGEAQVVTDTPMLVARNYGTLRGAQSAPLTAPEEGADIRNRLPDYPSAGPLTRVEERGGAVRASSSASDASSFGGADPAGSPTAAVDGDPDTAWHPAPGPAQGQWLEFEFEEPTGEITLTTTEDAHLRVNDREVETEAGEPFTVEWEEPVPAVRLTLDSPTGITEVSVPGIPVERVVTLPDTSPQVRQFVFQRLLVDTGVLIREFTAPRDMRVRVEGPGEEPVYLDGTECHPGEVIDLRAGTHRLRTSAMWVRLSDVDLPLGPLPTSRDVHGEVTPSSAAGERLLVTNRAANPGLRASVGGVELEPRTVEAGIQAFEIPAGVSGTVTLSFAGEKPYRWGLFLGLAVGLITALCAAWVALRGRLSNTTPPSPAGLPGRDAQGALVWVPCLGVSALICGAPGLLTVLGTWVVLRWSTWRPGWLIAAALGIAAAWLARAPWPSVGYAGDSLFLGLCVIAALGAACAPVTREAARRAARRDARRYVARAPGETGDEYDGAGG</sequence>
<dbReference type="InterPro" id="IPR008979">
    <property type="entry name" value="Galactose-bd-like_sf"/>
</dbReference>
<feature type="transmembrane region" description="Helical" evidence="2">
    <location>
        <begin position="208"/>
        <end position="230"/>
    </location>
</feature>
<dbReference type="STRING" id="1544413.Clow_01423"/>
<feature type="transmembrane region" description="Helical" evidence="2">
    <location>
        <begin position="960"/>
        <end position="987"/>
    </location>
</feature>
<comment type="caution">
    <text evidence="4">The sequence shown here is derived from an EMBL/GenBank/DDBJ whole genome shotgun (WGS) entry which is preliminary data.</text>
</comment>
<keyword evidence="2" id="KW-0812">Transmembrane</keyword>
<protein>
    <submittedName>
        <fullName evidence="4">Alpha-(1-&gt;3)-arabinofuranosyltransferase</fullName>
        <ecNumber evidence="4">2.4.2.47</ecNumber>
    </submittedName>
</protein>
<feature type="domain" description="Alpha-(1-&gt;3)-arabinofuranosyltransferase N-terminal GT-C" evidence="3">
    <location>
        <begin position="18"/>
        <end position="612"/>
    </location>
</feature>
<organism evidence="4 5">
    <name type="scientific">Corynebacterium lowii</name>
    <dbReference type="NCBI Taxonomy" id="1544413"/>
    <lineage>
        <taxon>Bacteria</taxon>
        <taxon>Bacillati</taxon>
        <taxon>Actinomycetota</taxon>
        <taxon>Actinomycetes</taxon>
        <taxon>Mycobacteriales</taxon>
        <taxon>Corynebacteriaceae</taxon>
        <taxon>Corynebacterium</taxon>
    </lineage>
</organism>
<reference evidence="4 5" key="1">
    <citation type="submission" date="2015-10" db="EMBL/GenBank/DDBJ databases">
        <title>Corynebacteirum lowii and Corynebacterium oculi species nova, derived from human clinical disease and and emended description of Corynebacterium mastiditis.</title>
        <authorList>
            <person name="Bernard K."/>
            <person name="Pacheco A.L."/>
            <person name="Mcdougall C."/>
            <person name="Burtx T."/>
            <person name="Weibe D."/>
            <person name="Tyler S."/>
            <person name="Olson A.B."/>
            <person name="Cnockaert M."/>
            <person name="Eguchi H."/>
            <person name="Kuwahara T."/>
            <person name="Nakayama-Imaohji H."/>
            <person name="Boudewijins M."/>
            <person name="Van Hoecke F."/>
            <person name="Bernier A.-M."/>
            <person name="Vandamme P."/>
        </authorList>
    </citation>
    <scope>NUCLEOTIDE SEQUENCE [LARGE SCALE GENOMIC DNA]</scope>
    <source>
        <strain evidence="4 5">NML 130206</strain>
    </source>
</reference>
<feature type="transmembrane region" description="Helical" evidence="2">
    <location>
        <begin position="1023"/>
        <end position="1042"/>
    </location>
</feature>
<evidence type="ECO:0000313" key="4">
    <source>
        <dbReference type="EMBL" id="KQB86071.1"/>
    </source>
</evidence>
<dbReference type="Pfam" id="PF11847">
    <property type="entry name" value="GT-C_AftD"/>
    <property type="match status" value="1"/>
</dbReference>
<keyword evidence="2" id="KW-0472">Membrane</keyword>
<evidence type="ECO:0000313" key="5">
    <source>
        <dbReference type="Proteomes" id="UP000050488"/>
    </source>
</evidence>
<feature type="transmembrane region" description="Helical" evidence="2">
    <location>
        <begin position="377"/>
        <end position="399"/>
    </location>
</feature>
<dbReference type="PATRIC" id="fig|1544413.3.peg.1425"/>
<dbReference type="Proteomes" id="UP000050488">
    <property type="component" value="Unassembled WGS sequence"/>
</dbReference>
<feature type="region of interest" description="Disordered" evidence="1">
    <location>
        <begin position="600"/>
        <end position="677"/>
    </location>
</feature>
<gene>
    <name evidence="4" type="primary">aftD</name>
    <name evidence="4" type="ORF">Clow_01423</name>
</gene>
<evidence type="ECO:0000256" key="1">
    <source>
        <dbReference type="SAM" id="MobiDB-lite"/>
    </source>
</evidence>
<feature type="transmembrane region" description="Helical" evidence="2">
    <location>
        <begin position="914"/>
        <end position="935"/>
    </location>
</feature>
<keyword evidence="4" id="KW-0328">Glycosyltransferase</keyword>
<dbReference type="EC" id="2.4.2.47" evidence="4"/>
<feature type="transmembrane region" description="Helical" evidence="2">
    <location>
        <begin position="169"/>
        <end position="196"/>
    </location>
</feature>
<name>A0A0Q0UDY2_9CORY</name>
<feature type="transmembrane region" description="Helical" evidence="2">
    <location>
        <begin position="281"/>
        <end position="298"/>
    </location>
</feature>
<keyword evidence="4" id="KW-0808">Transferase</keyword>
<keyword evidence="5" id="KW-1185">Reference proteome</keyword>
<dbReference type="GO" id="GO:0016757">
    <property type="term" value="F:glycosyltransferase activity"/>
    <property type="evidence" value="ECO:0007669"/>
    <property type="project" value="UniProtKB-KW"/>
</dbReference>
<feature type="transmembrane region" description="Helical" evidence="2">
    <location>
        <begin position="305"/>
        <end position="328"/>
    </location>
</feature>
<keyword evidence="2" id="KW-1133">Transmembrane helix</keyword>
<evidence type="ECO:0000259" key="3">
    <source>
        <dbReference type="Pfam" id="PF11847"/>
    </source>
</evidence>
<feature type="compositionally biased region" description="Low complexity" evidence="1">
    <location>
        <begin position="636"/>
        <end position="658"/>
    </location>
</feature>
<feature type="transmembrane region" description="Helical" evidence="2">
    <location>
        <begin position="120"/>
        <end position="139"/>
    </location>
</feature>
<dbReference type="AlphaFoldDB" id="A0A0Q0UDY2"/>
<dbReference type="OrthoDB" id="5242711at2"/>
<dbReference type="EMBL" id="LKEV01000004">
    <property type="protein sequence ID" value="KQB86071.1"/>
    <property type="molecule type" value="Genomic_DNA"/>
</dbReference>
<dbReference type="InterPro" id="IPR021798">
    <property type="entry name" value="AftD_N"/>
</dbReference>
<accession>A0A0Q0UDY2</accession>
<proteinExistence type="predicted"/>